<evidence type="ECO:0000256" key="2">
    <source>
        <dbReference type="ARBA" id="ARBA00022771"/>
    </source>
</evidence>
<dbReference type="OrthoDB" id="69229at2759"/>
<keyword evidence="7" id="KW-1185">Reference proteome</keyword>
<evidence type="ECO:0000256" key="1">
    <source>
        <dbReference type="ARBA" id="ARBA00022723"/>
    </source>
</evidence>
<gene>
    <name evidence="6" type="ORF">J5N97_019853</name>
</gene>
<accession>A0A9D5CFG9</accession>
<evidence type="ECO:0000313" key="7">
    <source>
        <dbReference type="Proteomes" id="UP001085076"/>
    </source>
</evidence>
<dbReference type="PANTHER" id="PTHR21402:SF10">
    <property type="entry name" value="U11_U12 SMALL NUCLEAR RIBONUCLEOPROTEIN 48 KDA PROTEIN"/>
    <property type="match status" value="1"/>
</dbReference>
<name>A0A9D5CFG9_9LILI</name>
<reference evidence="6" key="1">
    <citation type="submission" date="2021-03" db="EMBL/GenBank/DDBJ databases">
        <authorList>
            <person name="Li Z."/>
            <person name="Yang C."/>
        </authorList>
    </citation>
    <scope>NUCLEOTIDE SEQUENCE</scope>
    <source>
        <strain evidence="6">Dzin_1.0</strain>
        <tissue evidence="6">Leaf</tissue>
    </source>
</reference>
<dbReference type="Pfam" id="PF05253">
    <property type="entry name" value="zf-U11-48K"/>
    <property type="match status" value="1"/>
</dbReference>
<feature type="compositionally biased region" description="Basic and acidic residues" evidence="4">
    <location>
        <begin position="625"/>
        <end position="661"/>
    </location>
</feature>
<organism evidence="6 7">
    <name type="scientific">Dioscorea zingiberensis</name>
    <dbReference type="NCBI Taxonomy" id="325984"/>
    <lineage>
        <taxon>Eukaryota</taxon>
        <taxon>Viridiplantae</taxon>
        <taxon>Streptophyta</taxon>
        <taxon>Embryophyta</taxon>
        <taxon>Tracheophyta</taxon>
        <taxon>Spermatophyta</taxon>
        <taxon>Magnoliopsida</taxon>
        <taxon>Liliopsida</taxon>
        <taxon>Dioscoreales</taxon>
        <taxon>Dioscoreaceae</taxon>
        <taxon>Dioscorea</taxon>
    </lineage>
</organism>
<dbReference type="PROSITE" id="PS51800">
    <property type="entry name" value="ZF_CHHC_U11_48K"/>
    <property type="match status" value="1"/>
</dbReference>
<dbReference type="Proteomes" id="UP001085076">
    <property type="component" value="Miscellaneous, Linkage group lg05"/>
</dbReference>
<feature type="compositionally biased region" description="Basic and acidic residues" evidence="4">
    <location>
        <begin position="587"/>
        <end position="610"/>
    </location>
</feature>
<keyword evidence="1" id="KW-0479">Metal-binding</keyword>
<feature type="region of interest" description="Disordered" evidence="4">
    <location>
        <begin position="568"/>
        <end position="713"/>
    </location>
</feature>
<dbReference type="GO" id="GO:0008270">
    <property type="term" value="F:zinc ion binding"/>
    <property type="evidence" value="ECO:0007669"/>
    <property type="project" value="UniProtKB-KW"/>
</dbReference>
<sequence>MDPSVPSTYSFTPLPPNPNPNPVPVPNPTASTDVLTTISLLKSLISFANSTLTSFSELLALSALPAFIRCPFNSSHRMPPEALFRHSLICPSAPGARLLDLAFLDSLRYPGSFQSPSEAPLLRPKPDADLILSLDEQLDASSSNFFYKDCHGVVAFPQSDGSRRSFMLPAFLASECSDFVGGSCLSFEEEKVGVLGILPSEFFSLKYEVGSWTHCPVSYSCTVLRVAAGLQKVDNLRLKRWIILNSVVFGVVIDSAMRDHIFLLLKLCLKVIEREAVCTLEVAFRKDEFLDQSGRIFECPRLVGSLNWLASQLSVLYGQMNSNFFAVGMAKESLLCAGSCLMLFKAENNKAREDGCGSAVSDGVITEKCEMTESRTSGNSEIKKLCEVACEEHVFVYQVAAAVSALHERFLLEEKIKLLRFGQPITKAQLITEHSYISTRSSEERINRPDYKAVLEHDGLLWQRAQGQDTNKEKTREELLAEERDYKRRRMSYRGKKVKRTLTQVMRDIIEEHMEEINQAGGIGGSAKATPNMAITAGFRELESRSGTIEAEADSSFCRKPLHAEYKANPGLHGDACSKDGSNIDSSMEKSYKKRRYQEDHKRSDNERVKNYGSKSPSKHTNYGHLRERYPDRKAIDYDEEHRTKYNRRDQGYSFKSKDYQTRSTLTSTSVKDVPEEEHHHKSKDGSRHRGRNSVSRRSAPLAQNGFEDRYDPYSSYDGYDTAYADVSVGSNSVRALRYCCPPDDDKYQDELATGEIATKRGKRDHHTK</sequence>
<dbReference type="InterPro" id="IPR022776">
    <property type="entry name" value="TRM13/UPF0224_CHHC_Znf_dom"/>
</dbReference>
<feature type="domain" description="CHHC U11-48K-type" evidence="5">
    <location>
        <begin position="67"/>
        <end position="94"/>
    </location>
</feature>
<keyword evidence="2" id="KW-0863">Zinc-finger</keyword>
<feature type="compositionally biased region" description="Polar residues" evidence="4">
    <location>
        <begin position="1"/>
        <end position="11"/>
    </location>
</feature>
<feature type="region of interest" description="Disordered" evidence="4">
    <location>
        <begin position="1"/>
        <end position="28"/>
    </location>
</feature>
<feature type="compositionally biased region" description="Polar residues" evidence="4">
    <location>
        <begin position="662"/>
        <end position="671"/>
    </location>
</feature>
<keyword evidence="3" id="KW-0862">Zinc</keyword>
<dbReference type="AlphaFoldDB" id="A0A9D5CFG9"/>
<evidence type="ECO:0000256" key="4">
    <source>
        <dbReference type="SAM" id="MobiDB-lite"/>
    </source>
</evidence>
<dbReference type="PANTHER" id="PTHR21402">
    <property type="entry name" value="GAMETOCYTE SPECIFIC FACTOR 1-RELATED"/>
    <property type="match status" value="1"/>
</dbReference>
<proteinExistence type="predicted"/>
<protein>
    <recommendedName>
        <fullName evidence="5">CHHC U11-48K-type domain-containing protein</fullName>
    </recommendedName>
</protein>
<evidence type="ECO:0000256" key="3">
    <source>
        <dbReference type="ARBA" id="ARBA00022833"/>
    </source>
</evidence>
<evidence type="ECO:0000313" key="6">
    <source>
        <dbReference type="EMBL" id="KAJ0971894.1"/>
    </source>
</evidence>
<feature type="compositionally biased region" description="Pro residues" evidence="4">
    <location>
        <begin position="13"/>
        <end position="27"/>
    </location>
</feature>
<dbReference type="EMBL" id="JAGGNH010000005">
    <property type="protein sequence ID" value="KAJ0971894.1"/>
    <property type="molecule type" value="Genomic_DNA"/>
</dbReference>
<dbReference type="InterPro" id="IPR051591">
    <property type="entry name" value="UPF0224_FAM112_RNA_Proc"/>
</dbReference>
<reference evidence="6" key="2">
    <citation type="journal article" date="2022" name="Hortic Res">
        <title>The genome of Dioscorea zingiberensis sheds light on the biosynthesis, origin and evolution of the medicinally important diosgenin saponins.</title>
        <authorList>
            <person name="Li Y."/>
            <person name="Tan C."/>
            <person name="Li Z."/>
            <person name="Guo J."/>
            <person name="Li S."/>
            <person name="Chen X."/>
            <person name="Wang C."/>
            <person name="Dai X."/>
            <person name="Yang H."/>
            <person name="Song W."/>
            <person name="Hou L."/>
            <person name="Xu J."/>
            <person name="Tong Z."/>
            <person name="Xu A."/>
            <person name="Yuan X."/>
            <person name="Wang W."/>
            <person name="Yang Q."/>
            <person name="Chen L."/>
            <person name="Sun Z."/>
            <person name="Wang K."/>
            <person name="Pan B."/>
            <person name="Chen J."/>
            <person name="Bao Y."/>
            <person name="Liu F."/>
            <person name="Qi X."/>
            <person name="Gang D.R."/>
            <person name="Wen J."/>
            <person name="Li J."/>
        </authorList>
    </citation>
    <scope>NUCLEOTIDE SEQUENCE</scope>
    <source>
        <strain evidence="6">Dzin_1.0</strain>
    </source>
</reference>
<feature type="compositionally biased region" description="Basic and acidic residues" evidence="4">
    <location>
        <begin position="673"/>
        <end position="688"/>
    </location>
</feature>
<evidence type="ECO:0000259" key="5">
    <source>
        <dbReference type="PROSITE" id="PS51800"/>
    </source>
</evidence>
<comment type="caution">
    <text evidence="6">The sequence shown here is derived from an EMBL/GenBank/DDBJ whole genome shotgun (WGS) entry which is preliminary data.</text>
</comment>